<organism evidence="1 2">
    <name type="scientific">Polyplax serrata</name>
    <name type="common">Common mouse louse</name>
    <dbReference type="NCBI Taxonomy" id="468196"/>
    <lineage>
        <taxon>Eukaryota</taxon>
        <taxon>Metazoa</taxon>
        <taxon>Ecdysozoa</taxon>
        <taxon>Arthropoda</taxon>
        <taxon>Hexapoda</taxon>
        <taxon>Insecta</taxon>
        <taxon>Pterygota</taxon>
        <taxon>Neoptera</taxon>
        <taxon>Paraneoptera</taxon>
        <taxon>Psocodea</taxon>
        <taxon>Troctomorpha</taxon>
        <taxon>Phthiraptera</taxon>
        <taxon>Anoplura</taxon>
        <taxon>Polyplacidae</taxon>
        <taxon>Polyplax</taxon>
    </lineage>
</organism>
<protein>
    <submittedName>
        <fullName evidence="1">Uncharacterized protein</fullName>
    </submittedName>
</protein>
<comment type="caution">
    <text evidence="1">The sequence shown here is derived from an EMBL/GenBank/DDBJ whole genome shotgun (WGS) entry which is preliminary data.</text>
</comment>
<name>A0AAN8P5A9_POLSC</name>
<reference evidence="1 2" key="1">
    <citation type="submission" date="2023-10" db="EMBL/GenBank/DDBJ databases">
        <title>Genomes of two closely related lineages of the louse Polyplax serrata with different host specificities.</title>
        <authorList>
            <person name="Martinu J."/>
            <person name="Tarabai H."/>
            <person name="Stefka J."/>
            <person name="Hypsa V."/>
        </authorList>
    </citation>
    <scope>NUCLEOTIDE SEQUENCE [LARGE SCALE GENOMIC DNA]</scope>
    <source>
        <strain evidence="1">HR10_N</strain>
    </source>
</reference>
<sequence>MRAFTPIDACCEMLGVTEPLTGTEAAAKRAKTGRKEATRGWEGNGRVGDSGTTGFFFVLLDSPNLRSEKKRYPPLAIPLGLETTKKISQENRMLQFPLETIHYNI</sequence>
<accession>A0AAN8P5A9</accession>
<dbReference type="EMBL" id="JAWJWE010000003">
    <property type="protein sequence ID" value="KAK6638834.1"/>
    <property type="molecule type" value="Genomic_DNA"/>
</dbReference>
<dbReference type="AlphaFoldDB" id="A0AAN8P5A9"/>
<evidence type="ECO:0000313" key="1">
    <source>
        <dbReference type="EMBL" id="KAK6638834.1"/>
    </source>
</evidence>
<evidence type="ECO:0000313" key="2">
    <source>
        <dbReference type="Proteomes" id="UP001372834"/>
    </source>
</evidence>
<dbReference type="Proteomes" id="UP001372834">
    <property type="component" value="Unassembled WGS sequence"/>
</dbReference>
<proteinExistence type="predicted"/>
<gene>
    <name evidence="1" type="ORF">RUM43_007103</name>
</gene>